<dbReference type="PANTHER" id="PTHR35788:SF1">
    <property type="entry name" value="EXPORTED PROTEIN"/>
    <property type="match status" value="1"/>
</dbReference>
<dbReference type="InterPro" id="IPR011098">
    <property type="entry name" value="G5_dom"/>
</dbReference>
<evidence type="ECO:0000259" key="2">
    <source>
        <dbReference type="PROSITE" id="PS51109"/>
    </source>
</evidence>
<reference evidence="3 4" key="1">
    <citation type="journal article" date="2018" name="Nat. Biotechnol.">
        <title>A standardized bacterial taxonomy based on genome phylogeny substantially revises the tree of life.</title>
        <authorList>
            <person name="Parks D.H."/>
            <person name="Chuvochina M."/>
            <person name="Waite D.W."/>
            <person name="Rinke C."/>
            <person name="Skarshewski A."/>
            <person name="Chaumeil P.A."/>
            <person name="Hugenholtz P."/>
        </authorList>
    </citation>
    <scope>NUCLEOTIDE SEQUENCE [LARGE SCALE GENOMIC DNA]</scope>
    <source>
        <strain evidence="3">UBA11728</strain>
    </source>
</reference>
<organism evidence="3 4">
    <name type="scientific">Lachnoclostridium phytofermentans</name>
    <dbReference type="NCBI Taxonomy" id="66219"/>
    <lineage>
        <taxon>Bacteria</taxon>
        <taxon>Bacillati</taxon>
        <taxon>Bacillota</taxon>
        <taxon>Clostridia</taxon>
        <taxon>Lachnospirales</taxon>
        <taxon>Lachnospiraceae</taxon>
    </lineage>
</organism>
<dbReference type="PROSITE" id="PS51109">
    <property type="entry name" value="G5"/>
    <property type="match status" value="1"/>
</dbReference>
<dbReference type="AlphaFoldDB" id="A0A3D2X7W3"/>
<dbReference type="InterPro" id="IPR007391">
    <property type="entry name" value="Vancomycin_resist_VanW"/>
</dbReference>
<proteinExistence type="predicted"/>
<protein>
    <recommendedName>
        <fullName evidence="2">G5 domain-containing protein</fullName>
    </recommendedName>
</protein>
<gene>
    <name evidence="3" type="ORF">DHW61_09505</name>
</gene>
<evidence type="ECO:0000313" key="4">
    <source>
        <dbReference type="Proteomes" id="UP000262969"/>
    </source>
</evidence>
<feature type="domain" description="G5" evidence="2">
    <location>
        <begin position="245"/>
        <end position="323"/>
    </location>
</feature>
<dbReference type="InterPro" id="IPR052913">
    <property type="entry name" value="Glycopeptide_resist_protein"/>
</dbReference>
<accession>A0A3D2X7W3</accession>
<evidence type="ECO:0000256" key="1">
    <source>
        <dbReference type="ARBA" id="ARBA00022729"/>
    </source>
</evidence>
<sequence>MEAIMKMKRNVLMTTLLSLMVIICVGCNNEAPPKEQNHTLDGALFDVTPSISPESVTVTPNADFIADEGKEAITENTTPLKPGNVEIDANAILGQYTTYFYNSSKARKNNIVNAAKKMHLKVVNPGEVFSTVKAISPITKENGYDDAGTYQDGSVVNAIGGGVCQVSTTLYNAVLGAELKVTERHPHSMTVSYVELGRDAAIAGDYMDFCFQNTLETPIVIEAIADPAGSISVRIRGVETRDKSNRKVSYESVILETTEPGPAVITYDKNQPKNYLKVTQSAHSGYKVELYRLIYYQGELIDRILLNTSTYEASPQHLTIGIK</sequence>
<comment type="caution">
    <text evidence="3">The sequence shown here is derived from an EMBL/GenBank/DDBJ whole genome shotgun (WGS) entry which is preliminary data.</text>
</comment>
<dbReference type="Proteomes" id="UP000262969">
    <property type="component" value="Unassembled WGS sequence"/>
</dbReference>
<evidence type="ECO:0000313" key="3">
    <source>
        <dbReference type="EMBL" id="HCL02635.1"/>
    </source>
</evidence>
<dbReference type="EMBL" id="DPVV01000312">
    <property type="protein sequence ID" value="HCL02635.1"/>
    <property type="molecule type" value="Genomic_DNA"/>
</dbReference>
<dbReference type="PANTHER" id="PTHR35788">
    <property type="entry name" value="EXPORTED PROTEIN-RELATED"/>
    <property type="match status" value="1"/>
</dbReference>
<keyword evidence="1" id="KW-0732">Signal</keyword>
<dbReference type="SMART" id="SM01208">
    <property type="entry name" value="G5"/>
    <property type="match status" value="1"/>
</dbReference>
<dbReference type="Pfam" id="PF04294">
    <property type="entry name" value="VanW"/>
    <property type="match status" value="1"/>
</dbReference>
<name>A0A3D2X7W3_9FIRM</name>